<dbReference type="EMBL" id="NBWZ01000001">
    <property type="protein sequence ID" value="RFA09103.1"/>
    <property type="molecule type" value="Genomic_DNA"/>
</dbReference>
<gene>
    <name evidence="5" type="ORF">B7R54_07590</name>
</gene>
<evidence type="ECO:0000259" key="4">
    <source>
        <dbReference type="Pfam" id="PF13193"/>
    </source>
</evidence>
<dbReference type="Gene3D" id="3.30.300.30">
    <property type="match status" value="1"/>
</dbReference>
<dbReference type="InterPro" id="IPR025110">
    <property type="entry name" value="AMP-bd_C"/>
</dbReference>
<name>A0A3E0VHX3_9MICO</name>
<dbReference type="Proteomes" id="UP000256486">
    <property type="component" value="Unassembled WGS sequence"/>
</dbReference>
<sequence length="518" mass="55922">MKNQGVGSWIHRRRVKSAGADALIHRGHATTYDELAERVDAFAVALMDRGLAPGDRVAYLGNNHPAFLETLFACGVAGLIFVPLNTRLAPVELAHCINDSGATVLVVAGSLESLAVSALYLCGPVTSIVVDEGSTPNQTEVEHLENAEQFESVLAQPSKFHPDLEVGLDDPAMIIYTSGTTGRPKGALLTHGNITWNTYNVLVDYDITSTERALMVAPLFHVAALGMGCFSTLLKGGTVIIEEKFDPGRALVLVRDERITLLSGVPTTFQLMCEHPAWNEADLSSLRSLTCGGSAVPARVLDAFEVRGLSFSQGYGMTETAPGATSLQPRFSRSKAGSVGLPHFFTDIRIADGDGRALDVGGRGEIQVSGPNAVPGYWNRPEDSAALYTSDGWLHTGDAGYVDADGFLYIADRMKDMIISGGENIYSAEVENAILELEEVTAAAVIGLPDDRWGEVPHAVLVIVEGVTFDRDRFDAHLRERLARYKIPKTLEVVDELPRTASGKVQKNKLRITMGHRR</sequence>
<dbReference type="PANTHER" id="PTHR43767">
    <property type="entry name" value="LONG-CHAIN-FATTY-ACID--COA LIGASE"/>
    <property type="match status" value="1"/>
</dbReference>
<dbReference type="SUPFAM" id="SSF56801">
    <property type="entry name" value="Acetyl-CoA synthetase-like"/>
    <property type="match status" value="1"/>
</dbReference>
<dbReference type="AlphaFoldDB" id="A0A3E0VHX3"/>
<dbReference type="InterPro" id="IPR050237">
    <property type="entry name" value="ATP-dep_AMP-bd_enzyme"/>
</dbReference>
<dbReference type="FunFam" id="3.30.300.30:FF:000008">
    <property type="entry name" value="2,3-dihydroxybenzoate-AMP ligase"/>
    <property type="match status" value="1"/>
</dbReference>
<organism evidence="5 6">
    <name type="scientific">Subtercola boreus</name>
    <dbReference type="NCBI Taxonomy" id="120213"/>
    <lineage>
        <taxon>Bacteria</taxon>
        <taxon>Bacillati</taxon>
        <taxon>Actinomycetota</taxon>
        <taxon>Actinomycetes</taxon>
        <taxon>Micrococcales</taxon>
        <taxon>Microbacteriaceae</taxon>
        <taxon>Subtercola</taxon>
    </lineage>
</organism>
<dbReference type="PANTHER" id="PTHR43767:SF1">
    <property type="entry name" value="NONRIBOSOMAL PEPTIDE SYNTHASE PES1 (EUROFUNG)-RELATED"/>
    <property type="match status" value="1"/>
</dbReference>
<dbReference type="RefSeq" id="WP_116414498.1">
    <property type="nucleotide sequence ID" value="NZ_NBWZ01000001.1"/>
</dbReference>
<proteinExistence type="inferred from homology"/>
<keyword evidence="2" id="KW-0436">Ligase</keyword>
<accession>A0A3E0VHX3</accession>
<dbReference type="InterPro" id="IPR042099">
    <property type="entry name" value="ANL_N_sf"/>
</dbReference>
<dbReference type="InterPro" id="IPR020845">
    <property type="entry name" value="AMP-binding_CS"/>
</dbReference>
<dbReference type="InterPro" id="IPR045851">
    <property type="entry name" value="AMP-bd_C_sf"/>
</dbReference>
<dbReference type="InterPro" id="IPR000873">
    <property type="entry name" value="AMP-dep_synth/lig_dom"/>
</dbReference>
<dbReference type="Gene3D" id="3.40.50.12780">
    <property type="entry name" value="N-terminal domain of ligase-like"/>
    <property type="match status" value="1"/>
</dbReference>
<dbReference type="CDD" id="cd17631">
    <property type="entry name" value="FACL_FadD13-like"/>
    <property type="match status" value="1"/>
</dbReference>
<dbReference type="Pfam" id="PF13193">
    <property type="entry name" value="AMP-binding_C"/>
    <property type="match status" value="1"/>
</dbReference>
<reference evidence="5 6" key="1">
    <citation type="submission" date="2017-04" db="EMBL/GenBank/DDBJ databases">
        <title>Comparative genome analysis of Subtercola boreus.</title>
        <authorList>
            <person name="Cho Y.-J."/>
            <person name="Cho A."/>
            <person name="Kim O.-S."/>
            <person name="Lee J.-I."/>
        </authorList>
    </citation>
    <scope>NUCLEOTIDE SEQUENCE [LARGE SCALE GENOMIC DNA]</scope>
    <source>
        <strain evidence="5 6">K300</strain>
    </source>
</reference>
<feature type="domain" description="AMP-dependent synthetase/ligase" evidence="3">
    <location>
        <begin position="16"/>
        <end position="378"/>
    </location>
</feature>
<evidence type="ECO:0000313" key="5">
    <source>
        <dbReference type="EMBL" id="RFA09103.1"/>
    </source>
</evidence>
<evidence type="ECO:0000259" key="3">
    <source>
        <dbReference type="Pfam" id="PF00501"/>
    </source>
</evidence>
<dbReference type="GO" id="GO:0016878">
    <property type="term" value="F:acid-thiol ligase activity"/>
    <property type="evidence" value="ECO:0007669"/>
    <property type="project" value="UniProtKB-ARBA"/>
</dbReference>
<comment type="caution">
    <text evidence="5">The sequence shown here is derived from an EMBL/GenBank/DDBJ whole genome shotgun (WGS) entry which is preliminary data.</text>
</comment>
<evidence type="ECO:0000313" key="6">
    <source>
        <dbReference type="Proteomes" id="UP000256486"/>
    </source>
</evidence>
<protein>
    <submittedName>
        <fullName evidence="5">p-hydroxycinnamoyl-CoA synthetase</fullName>
    </submittedName>
</protein>
<dbReference type="NCBIfam" id="NF004837">
    <property type="entry name" value="PRK06187.1"/>
    <property type="match status" value="1"/>
</dbReference>
<evidence type="ECO:0000256" key="2">
    <source>
        <dbReference type="ARBA" id="ARBA00022598"/>
    </source>
</evidence>
<dbReference type="PROSITE" id="PS00455">
    <property type="entry name" value="AMP_BINDING"/>
    <property type="match status" value="1"/>
</dbReference>
<keyword evidence="6" id="KW-1185">Reference proteome</keyword>
<comment type="similarity">
    <text evidence="1">Belongs to the ATP-dependent AMP-binding enzyme family.</text>
</comment>
<evidence type="ECO:0000256" key="1">
    <source>
        <dbReference type="ARBA" id="ARBA00006432"/>
    </source>
</evidence>
<dbReference type="Pfam" id="PF00501">
    <property type="entry name" value="AMP-binding"/>
    <property type="match status" value="1"/>
</dbReference>
<feature type="domain" description="AMP-binding enzyme C-terminal" evidence="4">
    <location>
        <begin position="429"/>
        <end position="504"/>
    </location>
</feature>
<dbReference type="OrthoDB" id="9803968at2"/>